<gene>
    <name evidence="1" type="ORF">C8D97_105146</name>
</gene>
<proteinExistence type="predicted"/>
<evidence type="ECO:0000313" key="1">
    <source>
        <dbReference type="EMBL" id="PWK51831.1"/>
    </source>
</evidence>
<comment type="caution">
    <text evidence="1">The sequence shown here is derived from an EMBL/GenBank/DDBJ whole genome shotgun (WGS) entry which is preliminary data.</text>
</comment>
<dbReference type="AlphaFoldDB" id="A0A316FSU3"/>
<protein>
    <submittedName>
        <fullName evidence="1">Uncharacterized protein</fullName>
    </submittedName>
</protein>
<name>A0A316FSU3_9GAMM</name>
<evidence type="ECO:0000313" key="2">
    <source>
        <dbReference type="Proteomes" id="UP000245790"/>
    </source>
</evidence>
<dbReference type="EMBL" id="QGGU01000005">
    <property type="protein sequence ID" value="PWK51831.1"/>
    <property type="molecule type" value="Genomic_DNA"/>
</dbReference>
<dbReference type="Proteomes" id="UP000245790">
    <property type="component" value="Unassembled WGS sequence"/>
</dbReference>
<organism evidence="1 2">
    <name type="scientific">Pleionea mediterranea</name>
    <dbReference type="NCBI Taxonomy" id="523701"/>
    <lineage>
        <taxon>Bacteria</taxon>
        <taxon>Pseudomonadati</taxon>
        <taxon>Pseudomonadota</taxon>
        <taxon>Gammaproteobacteria</taxon>
        <taxon>Oceanospirillales</taxon>
        <taxon>Pleioneaceae</taxon>
        <taxon>Pleionea</taxon>
    </lineage>
</organism>
<sequence length="130" mass="14728">MGEMGMEKLKAVIDEVTSSFPLFEKAGFHVEEVQVEIGMTPKLMPRFKQVKEVSVSEQEALLQQAGEKKLVKFMLISLFKSSKMKNLINDPKLDFHGIEIDLTAVPSVRSIFRSAKNCDNVVRLDSHDHH</sequence>
<keyword evidence="2" id="KW-1185">Reference proteome</keyword>
<accession>A0A316FSU3</accession>
<reference evidence="1 2" key="1">
    <citation type="submission" date="2018-05" db="EMBL/GenBank/DDBJ databases">
        <title>Genomic Encyclopedia of Type Strains, Phase IV (KMG-IV): sequencing the most valuable type-strain genomes for metagenomic binning, comparative biology and taxonomic classification.</title>
        <authorList>
            <person name="Goeker M."/>
        </authorList>
    </citation>
    <scope>NUCLEOTIDE SEQUENCE [LARGE SCALE GENOMIC DNA]</scope>
    <source>
        <strain evidence="1 2">DSM 25350</strain>
    </source>
</reference>